<sequence>MNCSARVAIRRQPMLHSTSASPYLGLEVSGEVVAVGAAVQGLQVGA</sequence>
<organism evidence="1 2">
    <name type="scientific">Pseudomonas putida</name>
    <name type="common">Arthrobacter siderocapsulatus</name>
    <dbReference type="NCBI Taxonomy" id="303"/>
    <lineage>
        <taxon>Bacteria</taxon>
        <taxon>Pseudomonadati</taxon>
        <taxon>Pseudomonadota</taxon>
        <taxon>Gammaproteobacteria</taxon>
        <taxon>Pseudomonadales</taxon>
        <taxon>Pseudomonadaceae</taxon>
        <taxon>Pseudomonas</taxon>
    </lineage>
</organism>
<gene>
    <name evidence="1" type="ORF">M8C81_06995</name>
</gene>
<reference evidence="1" key="2">
    <citation type="submission" date="2023-08" db="EMBL/GenBank/DDBJ databases">
        <title>Isolation, Identification, Denitrification Characteristics of A Highly Efficient Aerobic Denitrifying Bacterial Strain DS2.</title>
        <authorList>
            <person name="Wang H."/>
        </authorList>
    </citation>
    <scope>NUCLEOTIDE SEQUENCE</scope>
    <source>
        <strain evidence="1">DS2</strain>
    </source>
</reference>
<evidence type="ECO:0000313" key="1">
    <source>
        <dbReference type="EMBL" id="MCO1620335.1"/>
    </source>
</evidence>
<dbReference type="RefSeq" id="WP_198430899.1">
    <property type="nucleotide sequence ID" value="NZ_JACGDG010000048.1"/>
</dbReference>
<dbReference type="Gene3D" id="3.90.180.10">
    <property type="entry name" value="Medium-chain alcohol dehydrogenases, catalytic domain"/>
    <property type="match status" value="1"/>
</dbReference>
<evidence type="ECO:0000313" key="2">
    <source>
        <dbReference type="Proteomes" id="UP001202943"/>
    </source>
</evidence>
<dbReference type="SUPFAM" id="SSF50129">
    <property type="entry name" value="GroES-like"/>
    <property type="match status" value="1"/>
</dbReference>
<comment type="caution">
    <text evidence="1">The sequence shown here is derived from an EMBL/GenBank/DDBJ whole genome shotgun (WGS) entry which is preliminary data.</text>
</comment>
<proteinExistence type="predicted"/>
<dbReference type="AlphaFoldDB" id="A0AAW5HDG5"/>
<name>A0AAW5HDG5_PSEPU</name>
<dbReference type="InterPro" id="IPR011032">
    <property type="entry name" value="GroES-like_sf"/>
</dbReference>
<dbReference type="Proteomes" id="UP001202943">
    <property type="component" value="Unassembled WGS sequence"/>
</dbReference>
<protein>
    <submittedName>
        <fullName evidence="1">Uncharacterized protein</fullName>
    </submittedName>
</protein>
<dbReference type="EMBL" id="JAMHFX010000126">
    <property type="protein sequence ID" value="MCO1620335.1"/>
    <property type="molecule type" value="Genomic_DNA"/>
</dbReference>
<accession>A0AAW5HDG5</accession>
<reference evidence="1" key="1">
    <citation type="submission" date="2022-05" db="EMBL/GenBank/DDBJ databases">
        <authorList>
            <person name="Yi M."/>
        </authorList>
    </citation>
    <scope>NUCLEOTIDE SEQUENCE</scope>
    <source>
        <strain evidence="1">DS2</strain>
    </source>
</reference>